<evidence type="ECO:0000256" key="2">
    <source>
        <dbReference type="RuleBase" id="RU102079"/>
    </source>
</evidence>
<feature type="chain" id="PRO_5042005129" description="Galectin" evidence="3">
    <location>
        <begin position="30"/>
        <end position="251"/>
    </location>
</feature>
<dbReference type="GO" id="GO:0030246">
    <property type="term" value="F:carbohydrate binding"/>
    <property type="evidence" value="ECO:0007669"/>
    <property type="project" value="UniProtKB-UniRule"/>
</dbReference>
<keyword evidence="3" id="KW-0732">Signal</keyword>
<dbReference type="PROSITE" id="PS51304">
    <property type="entry name" value="GALECTIN"/>
    <property type="match status" value="1"/>
</dbReference>
<dbReference type="SUPFAM" id="SSF49899">
    <property type="entry name" value="Concanavalin A-like lectins/glucanases"/>
    <property type="match status" value="1"/>
</dbReference>
<dbReference type="SMART" id="SM00276">
    <property type="entry name" value="GLECT"/>
    <property type="match status" value="1"/>
</dbReference>
<accession>A0AAE1CKD6</accession>
<dbReference type="Gene3D" id="2.60.120.200">
    <property type="match status" value="1"/>
</dbReference>
<keyword evidence="6" id="KW-1185">Reference proteome</keyword>
<evidence type="ECO:0000256" key="1">
    <source>
        <dbReference type="ARBA" id="ARBA00022734"/>
    </source>
</evidence>
<dbReference type="InterPro" id="IPR001079">
    <property type="entry name" value="Galectin_CRD"/>
</dbReference>
<feature type="signal peptide" evidence="3">
    <location>
        <begin position="1"/>
        <end position="29"/>
    </location>
</feature>
<evidence type="ECO:0000313" key="6">
    <source>
        <dbReference type="Proteomes" id="UP001283361"/>
    </source>
</evidence>
<name>A0AAE1CKD6_9GAST</name>
<dbReference type="EMBL" id="JAWDGP010007852">
    <property type="protein sequence ID" value="KAK3702621.1"/>
    <property type="molecule type" value="Genomic_DNA"/>
</dbReference>
<evidence type="ECO:0000313" key="5">
    <source>
        <dbReference type="EMBL" id="KAK3702621.1"/>
    </source>
</evidence>
<gene>
    <name evidence="5" type="ORF">RRG08_042610</name>
</gene>
<dbReference type="AlphaFoldDB" id="A0AAE1CKD6"/>
<sequence>MILLRCDWKRRSPSLWVLIYLLICPKTHHCASSGYCPLTPTTLSVHQGFSTLEECSFLPGAAFVCGMQCSTLPWCKAVRVTSCSANGICTCSFCNRLTKVDFGITNLQFFLQTKEIGKNTNHVNFPGDKLIAGQPLLIKLYIVGTRVKLTFLSTVGHNAFDTEIRFDEGSVVSNSYIGYSWGHEDRYTPHFRFTQGQELSVFCVVTTAAYEMYFDKVLFKIFPHRIPLNLISDFIVTNSGAGVAKIISFRV</sequence>
<evidence type="ECO:0000256" key="3">
    <source>
        <dbReference type="SAM" id="SignalP"/>
    </source>
</evidence>
<keyword evidence="1 2" id="KW-0430">Lectin</keyword>
<dbReference type="InterPro" id="IPR013320">
    <property type="entry name" value="ConA-like_dom_sf"/>
</dbReference>
<proteinExistence type="predicted"/>
<reference evidence="5" key="1">
    <citation type="journal article" date="2023" name="G3 (Bethesda)">
        <title>A reference genome for the long-term kleptoplast-retaining sea slug Elysia crispata morphotype clarki.</title>
        <authorList>
            <person name="Eastman K.E."/>
            <person name="Pendleton A.L."/>
            <person name="Shaikh M.A."/>
            <person name="Suttiyut T."/>
            <person name="Ogas R."/>
            <person name="Tomko P."/>
            <person name="Gavelis G."/>
            <person name="Widhalm J.R."/>
            <person name="Wisecaver J.H."/>
        </authorList>
    </citation>
    <scope>NUCLEOTIDE SEQUENCE</scope>
    <source>
        <strain evidence="5">ECLA1</strain>
    </source>
</reference>
<comment type="caution">
    <text evidence="5">The sequence shown here is derived from an EMBL/GenBank/DDBJ whole genome shotgun (WGS) entry which is preliminary data.</text>
</comment>
<dbReference type="Pfam" id="PF00337">
    <property type="entry name" value="Gal-bind_lectin"/>
    <property type="match status" value="1"/>
</dbReference>
<dbReference type="SMART" id="SM00908">
    <property type="entry name" value="Gal-bind_lectin"/>
    <property type="match status" value="1"/>
</dbReference>
<dbReference type="Proteomes" id="UP001283361">
    <property type="component" value="Unassembled WGS sequence"/>
</dbReference>
<organism evidence="5 6">
    <name type="scientific">Elysia crispata</name>
    <name type="common">lettuce slug</name>
    <dbReference type="NCBI Taxonomy" id="231223"/>
    <lineage>
        <taxon>Eukaryota</taxon>
        <taxon>Metazoa</taxon>
        <taxon>Spiralia</taxon>
        <taxon>Lophotrochozoa</taxon>
        <taxon>Mollusca</taxon>
        <taxon>Gastropoda</taxon>
        <taxon>Heterobranchia</taxon>
        <taxon>Euthyneura</taxon>
        <taxon>Panpulmonata</taxon>
        <taxon>Sacoglossa</taxon>
        <taxon>Placobranchoidea</taxon>
        <taxon>Plakobranchidae</taxon>
        <taxon>Elysia</taxon>
    </lineage>
</organism>
<protein>
    <recommendedName>
        <fullName evidence="2">Galectin</fullName>
    </recommendedName>
</protein>
<evidence type="ECO:0000259" key="4">
    <source>
        <dbReference type="PROSITE" id="PS51304"/>
    </source>
</evidence>
<feature type="domain" description="Galectin" evidence="4">
    <location>
        <begin position="122"/>
        <end position="251"/>
    </location>
</feature>